<proteinExistence type="predicted"/>
<reference evidence="2 3" key="1">
    <citation type="submission" date="2024-09" db="EMBL/GenBank/DDBJ databases">
        <title>The Natural Products Discovery Center: Release of the First 8490 Sequenced Strains for Exploring Actinobacteria Biosynthetic Diversity.</title>
        <authorList>
            <person name="Kalkreuter E."/>
            <person name="Kautsar S.A."/>
            <person name="Yang D."/>
            <person name="Bader C.D."/>
            <person name="Teijaro C.N."/>
            <person name="Fluegel L."/>
            <person name="Davis C.M."/>
            <person name="Simpson J.R."/>
            <person name="Lauterbach L."/>
            <person name="Steele A.D."/>
            <person name="Gui C."/>
            <person name="Meng S."/>
            <person name="Li G."/>
            <person name="Viehrig K."/>
            <person name="Ye F."/>
            <person name="Su P."/>
            <person name="Kiefer A.F."/>
            <person name="Nichols A."/>
            <person name="Cepeda A.J."/>
            <person name="Yan W."/>
            <person name="Fan B."/>
            <person name="Jiang Y."/>
            <person name="Adhikari A."/>
            <person name="Zheng C.-J."/>
            <person name="Schuster L."/>
            <person name="Cowan T.M."/>
            <person name="Smanski M.J."/>
            <person name="Chevrette M.G."/>
            <person name="De Carvalho L.P.S."/>
            <person name="Shen B."/>
        </authorList>
    </citation>
    <scope>NUCLEOTIDE SEQUENCE [LARGE SCALE GENOMIC DNA]</scope>
    <source>
        <strain evidence="2 3">NPDC058428</strain>
    </source>
</reference>
<organism evidence="2 3">
    <name type="scientific">Streptomyces rubiginosohelvolus</name>
    <dbReference type="NCBI Taxonomy" id="67362"/>
    <lineage>
        <taxon>Bacteria</taxon>
        <taxon>Bacillati</taxon>
        <taxon>Actinomycetota</taxon>
        <taxon>Actinomycetes</taxon>
        <taxon>Kitasatosporales</taxon>
        <taxon>Streptomycetaceae</taxon>
        <taxon>Streptomyces</taxon>
    </lineage>
</organism>
<dbReference type="EMBL" id="JBHXKZ010000006">
    <property type="protein sequence ID" value="MFD4822987.1"/>
    <property type="molecule type" value="Genomic_DNA"/>
</dbReference>
<evidence type="ECO:0000313" key="3">
    <source>
        <dbReference type="Proteomes" id="UP001598352"/>
    </source>
</evidence>
<sequence>MRVIEPLLYTPEEAAEALRLGRSTVYELMADGALEYVKQGRCRRIKVAVLKAFVAGMPSETTSH</sequence>
<feature type="domain" description="Helix-turn-helix" evidence="1">
    <location>
        <begin position="8"/>
        <end position="55"/>
    </location>
</feature>
<dbReference type="RefSeq" id="WP_381764323.1">
    <property type="nucleotide sequence ID" value="NZ_JBHXKZ010000006.1"/>
</dbReference>
<accession>A0ABW6EYF0</accession>
<dbReference type="InterPro" id="IPR041657">
    <property type="entry name" value="HTH_17"/>
</dbReference>
<evidence type="ECO:0000259" key="1">
    <source>
        <dbReference type="Pfam" id="PF12728"/>
    </source>
</evidence>
<dbReference type="InterPro" id="IPR010093">
    <property type="entry name" value="SinI_DNA-bd"/>
</dbReference>
<dbReference type="Proteomes" id="UP001598352">
    <property type="component" value="Unassembled WGS sequence"/>
</dbReference>
<evidence type="ECO:0000313" key="2">
    <source>
        <dbReference type="EMBL" id="MFD4822987.1"/>
    </source>
</evidence>
<keyword evidence="3" id="KW-1185">Reference proteome</keyword>
<comment type="caution">
    <text evidence="2">The sequence shown here is derived from an EMBL/GenBank/DDBJ whole genome shotgun (WGS) entry which is preliminary data.</text>
</comment>
<protein>
    <submittedName>
        <fullName evidence="2">Helix-turn-helix domain-containing protein</fullName>
    </submittedName>
</protein>
<name>A0ABW6EYF0_9ACTN</name>
<dbReference type="NCBIfam" id="TIGR01764">
    <property type="entry name" value="excise"/>
    <property type="match status" value="1"/>
</dbReference>
<gene>
    <name evidence="2" type="ORF">ACFWOQ_10435</name>
</gene>
<dbReference type="Pfam" id="PF12728">
    <property type="entry name" value="HTH_17"/>
    <property type="match status" value="1"/>
</dbReference>